<dbReference type="SUPFAM" id="SSF48452">
    <property type="entry name" value="TPR-like"/>
    <property type="match status" value="2"/>
</dbReference>
<dbReference type="SUPFAM" id="SSF53955">
    <property type="entry name" value="Lysozyme-like"/>
    <property type="match status" value="1"/>
</dbReference>
<dbReference type="InterPro" id="IPR019734">
    <property type="entry name" value="TPR_rpt"/>
</dbReference>
<name>A0A7V4U146_CALAY</name>
<dbReference type="GO" id="GO:0008933">
    <property type="term" value="F:peptidoglycan lytic transglycosylase activity"/>
    <property type="evidence" value="ECO:0007669"/>
    <property type="project" value="InterPro"/>
</dbReference>
<dbReference type="Pfam" id="PF13432">
    <property type="entry name" value="TPR_16"/>
    <property type="match status" value="1"/>
</dbReference>
<feature type="domain" description="Transglycosylase SLT" evidence="2">
    <location>
        <begin position="574"/>
        <end position="688"/>
    </location>
</feature>
<dbReference type="Gene3D" id="1.25.40.10">
    <property type="entry name" value="Tetratricopeptide repeat domain"/>
    <property type="match status" value="3"/>
</dbReference>
<dbReference type="Gene3D" id="1.10.530.10">
    <property type="match status" value="1"/>
</dbReference>
<comment type="similarity">
    <text evidence="1">Belongs to the transglycosylase Slt family.</text>
</comment>
<comment type="caution">
    <text evidence="3">The sequence shown here is derived from an EMBL/GenBank/DDBJ whole genome shotgun (WGS) entry which is preliminary data.</text>
</comment>
<dbReference type="GO" id="GO:0000270">
    <property type="term" value="P:peptidoglycan metabolic process"/>
    <property type="evidence" value="ECO:0007669"/>
    <property type="project" value="InterPro"/>
</dbReference>
<dbReference type="CDD" id="cd13401">
    <property type="entry name" value="Slt70-like"/>
    <property type="match status" value="1"/>
</dbReference>
<gene>
    <name evidence="3" type="ORF">ENK44_10350</name>
</gene>
<proteinExistence type="inferred from homology"/>
<evidence type="ECO:0000313" key="3">
    <source>
        <dbReference type="EMBL" id="HGY56095.1"/>
    </source>
</evidence>
<dbReference type="Pfam" id="PF13174">
    <property type="entry name" value="TPR_6"/>
    <property type="match status" value="1"/>
</dbReference>
<dbReference type="EMBL" id="DRQG01000097">
    <property type="protein sequence ID" value="HGY56095.1"/>
    <property type="molecule type" value="Genomic_DNA"/>
</dbReference>
<dbReference type="PROSITE" id="PS00922">
    <property type="entry name" value="TRANSGLYCOSYLASE"/>
    <property type="match status" value="1"/>
</dbReference>
<dbReference type="GO" id="GO:0016020">
    <property type="term" value="C:membrane"/>
    <property type="evidence" value="ECO:0007669"/>
    <property type="project" value="InterPro"/>
</dbReference>
<dbReference type="InterPro" id="IPR000189">
    <property type="entry name" value="Transglyc_AS"/>
</dbReference>
<organism evidence="3">
    <name type="scientific">Caldithrix abyssi</name>
    <dbReference type="NCBI Taxonomy" id="187145"/>
    <lineage>
        <taxon>Bacteria</taxon>
        <taxon>Pseudomonadati</taxon>
        <taxon>Calditrichota</taxon>
        <taxon>Calditrichia</taxon>
        <taxon>Calditrichales</taxon>
        <taxon>Calditrichaceae</taxon>
        <taxon>Caldithrix</taxon>
    </lineage>
</organism>
<dbReference type="Proteomes" id="UP000885779">
    <property type="component" value="Unassembled WGS sequence"/>
</dbReference>
<sequence>MHGKAAYQIVFLLLLFAGQVSQGEMNPLALHLDREIAIQQADSLYAGAQYQQALHRYATLNPLIDDPRLEFKIAYALFRTGNKDSSAKIFGKLAVWKHFLPEYSRYFYIRSMWEADTAAALEEAVRYIAEYNRHTLADSLLAPVAEAFFNQNHYTEARRYFLKAKENGVRKEKNGYFLVKSAMASYYMGNRSKAFSEFKRIIKKYPSSPAVYELVIWLEKNEPDFYKENFFTMIPAYAGNRQYLLLRKKLETFIKQEKDKEAKAKARFELLKVYYAQGRYRTVLYGMKELLKDPQAAKLEPHIRLYVARSYLRLGRKRNAIQAYTEYAKSFPRRRKAPEALWKAAWIYEEQKRPEEALKLYREVSKRWKRSEFTKEAQFREGFSLFRLKQYQEADQVFTRIRFSNWPDFHRNRAQYWSAVCRDLTGDTLTARRLRTDLAGELWDDYYTMKSYLLDKEYIDDQLHLQEKFHNSSTSLSYYAVGFANLIDAFEKAFLVRDLLGHQYGLLALKDIKLSAKTREEWIALAEIYKKFGDYGKAYRVYEYINRKYYNDRSYVLKPFILKERFPFYYDNEIEKYAKRYGLEKELILAVIKQESKYEPGALSWANAWGLMQLIPSTAKDMARLAGIRLSDNRQLYDPELNIHLGSLYLKQLARQFNGRKEWMLAAYNAGPHRVKRWRKIPGSERIDVFIENIEFSETRDYVRKVMKNYWAYKLLANNFQVQSEQLIFGVK</sequence>
<dbReference type="InterPro" id="IPR023346">
    <property type="entry name" value="Lysozyme-like_dom_sf"/>
</dbReference>
<protein>
    <submittedName>
        <fullName evidence="3">Tetratricopeptide repeat protein</fullName>
    </submittedName>
</protein>
<accession>A0A7V4U146</accession>
<evidence type="ECO:0000259" key="2">
    <source>
        <dbReference type="Pfam" id="PF01464"/>
    </source>
</evidence>
<dbReference type="PANTHER" id="PTHR37423:SF2">
    <property type="entry name" value="MEMBRANE-BOUND LYTIC MUREIN TRANSGLYCOSYLASE C"/>
    <property type="match status" value="1"/>
</dbReference>
<dbReference type="InterPro" id="IPR008258">
    <property type="entry name" value="Transglycosylase_SLT_dom_1"/>
</dbReference>
<dbReference type="AlphaFoldDB" id="A0A7V4U146"/>
<dbReference type="Pfam" id="PF01464">
    <property type="entry name" value="SLT"/>
    <property type="match status" value="1"/>
</dbReference>
<dbReference type="PANTHER" id="PTHR37423">
    <property type="entry name" value="SOLUBLE LYTIC MUREIN TRANSGLYCOSYLASE-RELATED"/>
    <property type="match status" value="1"/>
</dbReference>
<reference evidence="3" key="1">
    <citation type="journal article" date="2020" name="mSystems">
        <title>Genome- and Community-Level Interaction Insights into Carbon Utilization and Element Cycling Functions of Hydrothermarchaeota in Hydrothermal Sediment.</title>
        <authorList>
            <person name="Zhou Z."/>
            <person name="Liu Y."/>
            <person name="Xu W."/>
            <person name="Pan J."/>
            <person name="Luo Z.H."/>
            <person name="Li M."/>
        </authorList>
    </citation>
    <scope>NUCLEOTIDE SEQUENCE [LARGE SCALE GENOMIC DNA]</scope>
    <source>
        <strain evidence="3">HyVt-577</strain>
    </source>
</reference>
<dbReference type="InterPro" id="IPR011990">
    <property type="entry name" value="TPR-like_helical_dom_sf"/>
</dbReference>
<evidence type="ECO:0000256" key="1">
    <source>
        <dbReference type="ARBA" id="ARBA00007734"/>
    </source>
</evidence>